<proteinExistence type="predicted"/>
<organism evidence="2 3">
    <name type="scientific">Mycena venus</name>
    <dbReference type="NCBI Taxonomy" id="2733690"/>
    <lineage>
        <taxon>Eukaryota</taxon>
        <taxon>Fungi</taxon>
        <taxon>Dikarya</taxon>
        <taxon>Basidiomycota</taxon>
        <taxon>Agaricomycotina</taxon>
        <taxon>Agaricomycetes</taxon>
        <taxon>Agaricomycetidae</taxon>
        <taxon>Agaricales</taxon>
        <taxon>Marasmiineae</taxon>
        <taxon>Mycenaceae</taxon>
        <taxon>Mycena</taxon>
    </lineage>
</organism>
<sequence>MTITQDSSAPLVAAGIQGGSMIDALAESNKSYRIRGFNKDATKPASQALIAKGIEMVNVSLVIDNVKNVFKAFEETTMGFVRSLLSRSLNSLARDQFLGTFRCRETAEGKMMIYAAKAAGVDRIVWSSLRPATNSALGNIRTLSISMVNQSSQSMAINSKSPLSMFKPGVTPATFSVLFLGP</sequence>
<accession>A0A8H6XY10</accession>
<evidence type="ECO:0000313" key="3">
    <source>
        <dbReference type="Proteomes" id="UP000620124"/>
    </source>
</evidence>
<dbReference type="EMBL" id="JACAZI010000011">
    <property type="protein sequence ID" value="KAF7348439.1"/>
    <property type="molecule type" value="Genomic_DNA"/>
</dbReference>
<dbReference type="AlphaFoldDB" id="A0A8H6XY10"/>
<name>A0A8H6XY10_9AGAR</name>
<comment type="caution">
    <text evidence="2">The sequence shown here is derived from an EMBL/GenBank/DDBJ whole genome shotgun (WGS) entry which is preliminary data.</text>
</comment>
<evidence type="ECO:0000259" key="1">
    <source>
        <dbReference type="Pfam" id="PF05368"/>
    </source>
</evidence>
<feature type="domain" description="NmrA-like" evidence="1">
    <location>
        <begin position="13"/>
        <end position="134"/>
    </location>
</feature>
<dbReference type="Gene3D" id="3.40.50.720">
    <property type="entry name" value="NAD(P)-binding Rossmann-like Domain"/>
    <property type="match status" value="1"/>
</dbReference>
<dbReference type="OrthoDB" id="419598at2759"/>
<dbReference type="InterPro" id="IPR036291">
    <property type="entry name" value="NAD(P)-bd_dom_sf"/>
</dbReference>
<protein>
    <submittedName>
        <fullName evidence="2">NmrA domain-containing protein</fullName>
    </submittedName>
</protein>
<dbReference type="Pfam" id="PF05368">
    <property type="entry name" value="NmrA"/>
    <property type="match status" value="1"/>
</dbReference>
<dbReference type="SUPFAM" id="SSF51735">
    <property type="entry name" value="NAD(P)-binding Rossmann-fold domains"/>
    <property type="match status" value="1"/>
</dbReference>
<dbReference type="InterPro" id="IPR008030">
    <property type="entry name" value="NmrA-like"/>
</dbReference>
<keyword evidence="3" id="KW-1185">Reference proteome</keyword>
<dbReference type="Proteomes" id="UP000620124">
    <property type="component" value="Unassembled WGS sequence"/>
</dbReference>
<gene>
    <name evidence="2" type="ORF">MVEN_01360900</name>
</gene>
<evidence type="ECO:0000313" key="2">
    <source>
        <dbReference type="EMBL" id="KAF7348439.1"/>
    </source>
</evidence>
<reference evidence="2" key="1">
    <citation type="submission" date="2020-05" db="EMBL/GenBank/DDBJ databases">
        <title>Mycena genomes resolve the evolution of fungal bioluminescence.</title>
        <authorList>
            <person name="Tsai I.J."/>
        </authorList>
    </citation>
    <scope>NUCLEOTIDE SEQUENCE</scope>
    <source>
        <strain evidence="2">CCC161011</strain>
    </source>
</reference>